<dbReference type="PANTHER" id="PTHR44688:SF16">
    <property type="entry name" value="DNA-BINDING TRANSCRIPTIONAL ACTIVATOR DEVR_DOSR"/>
    <property type="match status" value="1"/>
</dbReference>
<dbReference type="SMART" id="SM00421">
    <property type="entry name" value="HTH_LUXR"/>
    <property type="match status" value="1"/>
</dbReference>
<evidence type="ECO:0000313" key="5">
    <source>
        <dbReference type="EMBL" id="MFB9909418.1"/>
    </source>
</evidence>
<dbReference type="Proteomes" id="UP001589693">
    <property type="component" value="Unassembled WGS sequence"/>
</dbReference>
<dbReference type="InterPro" id="IPR036388">
    <property type="entry name" value="WH-like_DNA-bd_sf"/>
</dbReference>
<comment type="caution">
    <text evidence="5">The sequence shown here is derived from an EMBL/GenBank/DDBJ whole genome shotgun (WGS) entry which is preliminary data.</text>
</comment>
<keyword evidence="3" id="KW-0804">Transcription</keyword>
<dbReference type="Gene3D" id="1.10.10.10">
    <property type="entry name" value="Winged helix-like DNA-binding domain superfamily/Winged helix DNA-binding domain"/>
    <property type="match status" value="1"/>
</dbReference>
<dbReference type="PANTHER" id="PTHR44688">
    <property type="entry name" value="DNA-BINDING TRANSCRIPTIONAL ACTIVATOR DEVR_DOSR"/>
    <property type="match status" value="1"/>
</dbReference>
<name>A0ABV6AAI4_9PSEU</name>
<keyword evidence="6" id="KW-1185">Reference proteome</keyword>
<dbReference type="InterPro" id="IPR000792">
    <property type="entry name" value="Tscrpt_reg_LuxR_C"/>
</dbReference>
<keyword evidence="1" id="KW-0805">Transcription regulation</keyword>
<evidence type="ECO:0000256" key="2">
    <source>
        <dbReference type="ARBA" id="ARBA00023125"/>
    </source>
</evidence>
<evidence type="ECO:0000313" key="6">
    <source>
        <dbReference type="Proteomes" id="UP001589693"/>
    </source>
</evidence>
<dbReference type="EMBL" id="JBHLZU010000034">
    <property type="protein sequence ID" value="MFB9909418.1"/>
    <property type="molecule type" value="Genomic_DNA"/>
</dbReference>
<proteinExistence type="predicted"/>
<dbReference type="CDD" id="cd06170">
    <property type="entry name" value="LuxR_C_like"/>
    <property type="match status" value="1"/>
</dbReference>
<reference evidence="5 6" key="1">
    <citation type="submission" date="2024-09" db="EMBL/GenBank/DDBJ databases">
        <authorList>
            <person name="Sun Q."/>
            <person name="Mori K."/>
        </authorList>
    </citation>
    <scope>NUCLEOTIDE SEQUENCE [LARGE SCALE GENOMIC DNA]</scope>
    <source>
        <strain evidence="5 6">TBRC 7907</strain>
    </source>
</reference>
<dbReference type="InterPro" id="IPR016032">
    <property type="entry name" value="Sig_transdc_resp-reg_C-effctor"/>
</dbReference>
<gene>
    <name evidence="5" type="ORF">ACFFQA_36250</name>
</gene>
<organism evidence="5 6">
    <name type="scientific">Allokutzneria oryzae</name>
    <dbReference type="NCBI Taxonomy" id="1378989"/>
    <lineage>
        <taxon>Bacteria</taxon>
        <taxon>Bacillati</taxon>
        <taxon>Actinomycetota</taxon>
        <taxon>Actinomycetes</taxon>
        <taxon>Pseudonocardiales</taxon>
        <taxon>Pseudonocardiaceae</taxon>
        <taxon>Allokutzneria</taxon>
    </lineage>
</organism>
<dbReference type="SUPFAM" id="SSF46894">
    <property type="entry name" value="C-terminal effector domain of the bipartite response regulators"/>
    <property type="match status" value="1"/>
</dbReference>
<keyword evidence="2" id="KW-0238">DNA-binding</keyword>
<protein>
    <submittedName>
        <fullName evidence="5">LuxR C-terminal-related transcriptional regulator</fullName>
    </submittedName>
</protein>
<feature type="domain" description="HTH luxR-type" evidence="4">
    <location>
        <begin position="185"/>
        <end position="249"/>
    </location>
</feature>
<dbReference type="PROSITE" id="PS50043">
    <property type="entry name" value="HTH_LUXR_2"/>
    <property type="match status" value="1"/>
</dbReference>
<evidence type="ECO:0000259" key="4">
    <source>
        <dbReference type="PROSITE" id="PS50043"/>
    </source>
</evidence>
<accession>A0ABV6AAI4</accession>
<evidence type="ECO:0000256" key="3">
    <source>
        <dbReference type="ARBA" id="ARBA00023163"/>
    </source>
</evidence>
<dbReference type="PRINTS" id="PR00038">
    <property type="entry name" value="HTHLUXR"/>
</dbReference>
<dbReference type="Pfam" id="PF00196">
    <property type="entry name" value="GerE"/>
    <property type="match status" value="1"/>
</dbReference>
<dbReference type="RefSeq" id="WP_377862333.1">
    <property type="nucleotide sequence ID" value="NZ_JBHLZU010000034.1"/>
</dbReference>
<evidence type="ECO:0000256" key="1">
    <source>
        <dbReference type="ARBA" id="ARBA00023015"/>
    </source>
</evidence>
<sequence length="249" mass="27709">MSGDPLDAVDYRAMFRVLESVDRLDTAERFSRTVAEELRTHLGWRSLVFQLSPAELVDFRSGNVRLHRTRFSHTVRRDLIEELVERWGDRHPLGPSIGAGVSRRGLVTHSEMAKVADREVRHYFDTYIRPRRMGEVLHTAVDGGGRGALGLCVFAEDGPRERAVLTKLSRMLTPLLRQHPVPGQPHQGAVPMTERETQVAGLAAEGYANREIALRLGVSVGTVKKHLSQAMAKTGCTSRTQLALRMGVA</sequence>